<sequence length="66" mass="7280">MTLAQLSRYSPSVSLDCKPLEKMVSSNNPSLTIPDCQHICHLAYALAGVQGGTQCWRRTYMAHISV</sequence>
<organism evidence="1 2">
    <name type="scientific">Stachybotrys elegans</name>
    <dbReference type="NCBI Taxonomy" id="80388"/>
    <lineage>
        <taxon>Eukaryota</taxon>
        <taxon>Fungi</taxon>
        <taxon>Dikarya</taxon>
        <taxon>Ascomycota</taxon>
        <taxon>Pezizomycotina</taxon>
        <taxon>Sordariomycetes</taxon>
        <taxon>Hypocreomycetidae</taxon>
        <taxon>Hypocreales</taxon>
        <taxon>Stachybotryaceae</taxon>
        <taxon>Stachybotrys</taxon>
    </lineage>
</organism>
<proteinExistence type="predicted"/>
<evidence type="ECO:0000313" key="1">
    <source>
        <dbReference type="EMBL" id="KAH7312744.1"/>
    </source>
</evidence>
<protein>
    <submittedName>
        <fullName evidence="1">Uncharacterized protein</fullName>
    </submittedName>
</protein>
<dbReference type="AlphaFoldDB" id="A0A8K0SN44"/>
<reference evidence="1" key="1">
    <citation type="journal article" date="2021" name="Nat. Commun.">
        <title>Genetic determinants of endophytism in the Arabidopsis root mycobiome.</title>
        <authorList>
            <person name="Mesny F."/>
            <person name="Miyauchi S."/>
            <person name="Thiergart T."/>
            <person name="Pickel B."/>
            <person name="Atanasova L."/>
            <person name="Karlsson M."/>
            <person name="Huettel B."/>
            <person name="Barry K.W."/>
            <person name="Haridas S."/>
            <person name="Chen C."/>
            <person name="Bauer D."/>
            <person name="Andreopoulos W."/>
            <person name="Pangilinan J."/>
            <person name="LaButti K."/>
            <person name="Riley R."/>
            <person name="Lipzen A."/>
            <person name="Clum A."/>
            <person name="Drula E."/>
            <person name="Henrissat B."/>
            <person name="Kohler A."/>
            <person name="Grigoriev I.V."/>
            <person name="Martin F.M."/>
            <person name="Hacquard S."/>
        </authorList>
    </citation>
    <scope>NUCLEOTIDE SEQUENCE</scope>
    <source>
        <strain evidence="1">MPI-CAGE-CH-0235</strain>
    </source>
</reference>
<dbReference type="EMBL" id="JAGPNK010000010">
    <property type="protein sequence ID" value="KAH7312744.1"/>
    <property type="molecule type" value="Genomic_DNA"/>
</dbReference>
<comment type="caution">
    <text evidence="1">The sequence shown here is derived from an EMBL/GenBank/DDBJ whole genome shotgun (WGS) entry which is preliminary data.</text>
</comment>
<accession>A0A8K0SN44</accession>
<dbReference type="Proteomes" id="UP000813444">
    <property type="component" value="Unassembled WGS sequence"/>
</dbReference>
<keyword evidence="2" id="KW-1185">Reference proteome</keyword>
<gene>
    <name evidence="1" type="ORF">B0I35DRAFT_61298</name>
</gene>
<evidence type="ECO:0000313" key="2">
    <source>
        <dbReference type="Proteomes" id="UP000813444"/>
    </source>
</evidence>
<name>A0A8K0SN44_9HYPO</name>